<name>A0A1M2VUX4_TRAPU</name>
<dbReference type="GO" id="GO:0016616">
    <property type="term" value="F:oxidoreductase activity, acting on the CH-OH group of donors, NAD or NADP as acceptor"/>
    <property type="evidence" value="ECO:0007669"/>
    <property type="project" value="TreeGrafter"/>
</dbReference>
<dbReference type="Pfam" id="PF00106">
    <property type="entry name" value="adh_short"/>
    <property type="match status" value="1"/>
</dbReference>
<dbReference type="EMBL" id="MNAD01000645">
    <property type="protein sequence ID" value="OJT11405.1"/>
    <property type="molecule type" value="Genomic_DNA"/>
</dbReference>
<protein>
    <submittedName>
        <fullName evidence="1">C-factor</fullName>
    </submittedName>
</protein>
<organism evidence="1 2">
    <name type="scientific">Trametes pubescens</name>
    <name type="common">White-rot fungus</name>
    <dbReference type="NCBI Taxonomy" id="154538"/>
    <lineage>
        <taxon>Eukaryota</taxon>
        <taxon>Fungi</taxon>
        <taxon>Dikarya</taxon>
        <taxon>Basidiomycota</taxon>
        <taxon>Agaricomycotina</taxon>
        <taxon>Agaricomycetes</taxon>
        <taxon>Polyporales</taxon>
        <taxon>Polyporaceae</taxon>
        <taxon>Trametes</taxon>
    </lineage>
</organism>
<keyword evidence="2" id="KW-1185">Reference proteome</keyword>
<reference evidence="1 2" key="1">
    <citation type="submission" date="2016-10" db="EMBL/GenBank/DDBJ databases">
        <title>Genome sequence of the basidiomycete white-rot fungus Trametes pubescens.</title>
        <authorList>
            <person name="Makela M.R."/>
            <person name="Granchi Z."/>
            <person name="Peng M."/>
            <person name="De Vries R.P."/>
            <person name="Grigoriev I."/>
            <person name="Riley R."/>
            <person name="Hilden K."/>
        </authorList>
    </citation>
    <scope>NUCLEOTIDE SEQUENCE [LARGE SCALE GENOMIC DNA]</scope>
    <source>
        <strain evidence="1 2">FBCC735</strain>
    </source>
</reference>
<proteinExistence type="predicted"/>
<dbReference type="InterPro" id="IPR002347">
    <property type="entry name" value="SDR_fam"/>
</dbReference>
<dbReference type="InterPro" id="IPR036291">
    <property type="entry name" value="NAD(P)-bd_dom_sf"/>
</dbReference>
<comment type="caution">
    <text evidence="1">The sequence shown here is derived from an EMBL/GenBank/DDBJ whole genome shotgun (WGS) entry which is preliminary data.</text>
</comment>
<dbReference type="PANTHER" id="PTHR45458">
    <property type="entry name" value="SHORT-CHAIN DEHYDROGENASE/REDUCTASE SDR"/>
    <property type="match status" value="1"/>
</dbReference>
<dbReference type="OrthoDB" id="7289984at2759"/>
<accession>A0A1M2VUX4</accession>
<gene>
    <name evidence="1" type="ORF">TRAPUB_12070</name>
</gene>
<evidence type="ECO:0000313" key="2">
    <source>
        <dbReference type="Proteomes" id="UP000184267"/>
    </source>
</evidence>
<dbReference type="Gene3D" id="3.40.50.720">
    <property type="entry name" value="NAD(P)-binding Rossmann-like Domain"/>
    <property type="match status" value="1"/>
</dbReference>
<evidence type="ECO:0000313" key="1">
    <source>
        <dbReference type="EMBL" id="OJT11405.1"/>
    </source>
</evidence>
<dbReference type="AlphaFoldDB" id="A0A1M2VUX4"/>
<sequence>MHGAILCTLTLESASEMFGDANALMYFVLVFLDPVVAGFIKNVPSELINLFAGARQGPRDTAFTIDPDVLLEAFKTNSVAPALVSEVALPFLEKGSMKKILYISSTCGSLGSADEMGVVMAGYSMTKSALNMLAYKQKLERPDLTVITLCPGSVKTDMSGEYGIIEPHESVAGLLKVIISASAADSGKYLRYNGETIPW</sequence>
<dbReference type="PANTHER" id="PTHR45458:SF1">
    <property type="entry name" value="SHORT CHAIN DEHYDROGENASE"/>
    <property type="match status" value="1"/>
</dbReference>
<dbReference type="Proteomes" id="UP000184267">
    <property type="component" value="Unassembled WGS sequence"/>
</dbReference>
<dbReference type="SUPFAM" id="SSF51735">
    <property type="entry name" value="NAD(P)-binding Rossmann-fold domains"/>
    <property type="match status" value="1"/>
</dbReference>
<dbReference type="InterPro" id="IPR052184">
    <property type="entry name" value="SDR_enzymes"/>
</dbReference>